<dbReference type="SUPFAM" id="SSF103473">
    <property type="entry name" value="MFS general substrate transporter"/>
    <property type="match status" value="1"/>
</dbReference>
<dbReference type="PANTHER" id="PTHR43791:SF70">
    <property type="entry name" value="MAJOR FACILITATOR SUPERFAMILY (MFS) PROFILE DOMAIN-CONTAINING PROTEIN"/>
    <property type="match status" value="1"/>
</dbReference>
<feature type="transmembrane region" description="Helical" evidence="6">
    <location>
        <begin position="426"/>
        <end position="446"/>
    </location>
</feature>
<evidence type="ECO:0000256" key="4">
    <source>
        <dbReference type="ARBA" id="ARBA00022989"/>
    </source>
</evidence>
<comment type="subcellular location">
    <subcellularLocation>
        <location evidence="1">Membrane</location>
        <topology evidence="1">Multi-pass membrane protein</topology>
    </subcellularLocation>
</comment>
<proteinExistence type="predicted"/>
<feature type="transmembrane region" description="Helical" evidence="6">
    <location>
        <begin position="167"/>
        <end position="187"/>
    </location>
</feature>
<evidence type="ECO:0000256" key="5">
    <source>
        <dbReference type="ARBA" id="ARBA00023136"/>
    </source>
</evidence>
<dbReference type="Proteomes" id="UP001642405">
    <property type="component" value="Unassembled WGS sequence"/>
</dbReference>
<feature type="transmembrane region" description="Helical" evidence="6">
    <location>
        <begin position="363"/>
        <end position="383"/>
    </location>
</feature>
<evidence type="ECO:0000313" key="8">
    <source>
        <dbReference type="Proteomes" id="UP001642405"/>
    </source>
</evidence>
<keyword evidence="8" id="KW-1185">Reference proteome</keyword>
<feature type="transmembrane region" description="Helical" evidence="6">
    <location>
        <begin position="199"/>
        <end position="218"/>
    </location>
</feature>
<protein>
    <recommendedName>
        <fullName evidence="9">Major facilitator superfamily (MFS) profile domain-containing protein</fullName>
    </recommendedName>
</protein>
<feature type="transmembrane region" description="Helical" evidence="6">
    <location>
        <begin position="106"/>
        <end position="125"/>
    </location>
</feature>
<comment type="caution">
    <text evidence="7">The sequence shown here is derived from an EMBL/GenBank/DDBJ whole genome shotgun (WGS) entry which is preliminary data.</text>
</comment>
<evidence type="ECO:0000256" key="3">
    <source>
        <dbReference type="ARBA" id="ARBA00022692"/>
    </source>
</evidence>
<dbReference type="Gene3D" id="1.20.1250.20">
    <property type="entry name" value="MFS general substrate transporter like domains"/>
    <property type="match status" value="2"/>
</dbReference>
<gene>
    <name evidence="7" type="ORF">SCUCBS95973_006842</name>
</gene>
<dbReference type="Pfam" id="PF07690">
    <property type="entry name" value="MFS_1"/>
    <property type="match status" value="1"/>
</dbReference>
<keyword evidence="3 6" id="KW-0812">Transmembrane</keyword>
<feature type="transmembrane region" description="Helical" evidence="6">
    <location>
        <begin position="230"/>
        <end position="252"/>
    </location>
</feature>
<evidence type="ECO:0000313" key="7">
    <source>
        <dbReference type="EMBL" id="CAK7228327.1"/>
    </source>
</evidence>
<evidence type="ECO:0000256" key="2">
    <source>
        <dbReference type="ARBA" id="ARBA00022448"/>
    </source>
</evidence>
<dbReference type="EMBL" id="CAWUHB010000043">
    <property type="protein sequence ID" value="CAK7228327.1"/>
    <property type="molecule type" value="Genomic_DNA"/>
</dbReference>
<organism evidence="7 8">
    <name type="scientific">Sporothrix curviconia</name>
    <dbReference type="NCBI Taxonomy" id="1260050"/>
    <lineage>
        <taxon>Eukaryota</taxon>
        <taxon>Fungi</taxon>
        <taxon>Dikarya</taxon>
        <taxon>Ascomycota</taxon>
        <taxon>Pezizomycotina</taxon>
        <taxon>Sordariomycetes</taxon>
        <taxon>Sordariomycetidae</taxon>
        <taxon>Ophiostomatales</taxon>
        <taxon>Ophiostomataceae</taxon>
        <taxon>Sporothrix</taxon>
    </lineage>
</organism>
<dbReference type="InterPro" id="IPR036259">
    <property type="entry name" value="MFS_trans_sf"/>
</dbReference>
<evidence type="ECO:0000256" key="1">
    <source>
        <dbReference type="ARBA" id="ARBA00004141"/>
    </source>
</evidence>
<name>A0ABP0C8G7_9PEZI</name>
<feature type="transmembrane region" description="Helical" evidence="6">
    <location>
        <begin position="337"/>
        <end position="356"/>
    </location>
</feature>
<feature type="transmembrane region" description="Helical" evidence="6">
    <location>
        <begin position="300"/>
        <end position="325"/>
    </location>
</feature>
<dbReference type="PANTHER" id="PTHR43791">
    <property type="entry name" value="PERMEASE-RELATED"/>
    <property type="match status" value="1"/>
</dbReference>
<dbReference type="InterPro" id="IPR011701">
    <property type="entry name" value="MFS"/>
</dbReference>
<feature type="transmembrane region" description="Helical" evidence="6">
    <location>
        <begin position="395"/>
        <end position="414"/>
    </location>
</feature>
<feature type="transmembrane region" description="Helical" evidence="6">
    <location>
        <begin position="458"/>
        <end position="482"/>
    </location>
</feature>
<keyword evidence="4 6" id="KW-1133">Transmembrane helix</keyword>
<evidence type="ECO:0008006" key="9">
    <source>
        <dbReference type="Google" id="ProtNLM"/>
    </source>
</evidence>
<feature type="transmembrane region" description="Helical" evidence="6">
    <location>
        <begin position="137"/>
        <end position="161"/>
    </location>
</feature>
<reference evidence="7 8" key="1">
    <citation type="submission" date="2024-01" db="EMBL/GenBank/DDBJ databases">
        <authorList>
            <person name="Allen C."/>
            <person name="Tagirdzhanova G."/>
        </authorList>
    </citation>
    <scope>NUCLEOTIDE SEQUENCE [LARGE SCALE GENOMIC DNA]</scope>
</reference>
<evidence type="ECO:0000256" key="6">
    <source>
        <dbReference type="SAM" id="Phobius"/>
    </source>
</evidence>
<sequence length="521" mass="57159">MASPIEKDGFSATLQAPTAASSIDHGVVKNPKLEDRGIDDALVFAKQHHVDPVSPEEDRAMLWKIDCTILPILLATYSLKFLDQQAMSYSSNFGLLDDMNLTLNQYAWASGSILNLAIVVFQPLASRILQIVPLGRFVAASVMIWGGLLMCTAGARSFVAIAVLRTLLGFSEAGITPAMVLIVSMWYKRDREQPGRQGTWFLGNAFAQMIGGLIGYGVGHIQSSLAVGPWIWFFIIVGAVTFCWGIVLLFILPDNPMTAKFLTPHQRAVAIARVRDNHTGIINHQWKWAQARECLLDANIWMYCAILFLSAIPSGGVASFGSIVIKQFGFSSLNTTLLSIPLGAVQAVSLLTSGWVNSRFKNIRNLVSAISQVPALLGAVLLMTLPEANKIGRLFAYYIIQTHTVNDVMIYAVFSGNTAGFTKKVTGAAMMFISSSVGLIIGPQLFLSSQAPRYPTAFNAAISCFVLQIVLPFVLQAHLYWLNKKKAEQQAHLPPATEEELANEGLMDRTDKEQPHFRYVY</sequence>
<keyword evidence="2" id="KW-0813">Transport</keyword>
<accession>A0ABP0C8G7</accession>
<keyword evidence="5 6" id="KW-0472">Membrane</keyword>